<protein>
    <recommendedName>
        <fullName evidence="1">DUF6259 domain-containing protein</fullName>
    </recommendedName>
</protein>
<dbReference type="AlphaFoldDB" id="A0A6I3Q4L4"/>
<evidence type="ECO:0000313" key="4">
    <source>
        <dbReference type="Proteomes" id="UP000449193"/>
    </source>
</evidence>
<dbReference type="Gene3D" id="3.20.20.70">
    <property type="entry name" value="Aldolase class I"/>
    <property type="match status" value="1"/>
</dbReference>
<evidence type="ECO:0000259" key="1">
    <source>
        <dbReference type="Pfam" id="PF19773"/>
    </source>
</evidence>
<evidence type="ECO:0000313" key="3">
    <source>
        <dbReference type="EMBL" id="MTS50018.1"/>
    </source>
</evidence>
<dbReference type="InterPro" id="IPR046226">
    <property type="entry name" value="DUF6259"/>
</dbReference>
<dbReference type="RefSeq" id="WP_117460099.1">
    <property type="nucleotide sequence ID" value="NZ_CAQJQL010000152.1"/>
</dbReference>
<dbReference type="Proteomes" id="UP000449193">
    <property type="component" value="Unassembled WGS sequence"/>
</dbReference>
<evidence type="ECO:0000313" key="5">
    <source>
        <dbReference type="Proteomes" id="UP000472755"/>
    </source>
</evidence>
<organism evidence="2 5">
    <name type="scientific">Ruthenibacterium lactatiformans</name>
    <dbReference type="NCBI Taxonomy" id="1550024"/>
    <lineage>
        <taxon>Bacteria</taxon>
        <taxon>Bacillati</taxon>
        <taxon>Bacillota</taxon>
        <taxon>Clostridia</taxon>
        <taxon>Eubacteriales</taxon>
        <taxon>Oscillospiraceae</taxon>
        <taxon>Ruthenibacterium</taxon>
    </lineage>
</organism>
<reference evidence="4 5" key="1">
    <citation type="journal article" date="2019" name="Nat. Med.">
        <title>A library of human gut bacterial isolates paired with longitudinal multiomics data enables mechanistic microbiome research.</title>
        <authorList>
            <person name="Poyet M."/>
            <person name="Groussin M."/>
            <person name="Gibbons S.M."/>
            <person name="Avila-Pacheco J."/>
            <person name="Jiang X."/>
            <person name="Kearney S.M."/>
            <person name="Perrotta A.R."/>
            <person name="Berdy B."/>
            <person name="Zhao S."/>
            <person name="Lieberman T.D."/>
            <person name="Swanson P.K."/>
            <person name="Smith M."/>
            <person name="Roesemann S."/>
            <person name="Alexander J.E."/>
            <person name="Rich S.A."/>
            <person name="Livny J."/>
            <person name="Vlamakis H."/>
            <person name="Clish C."/>
            <person name="Bullock K."/>
            <person name="Deik A."/>
            <person name="Scott J."/>
            <person name="Pierce K.A."/>
            <person name="Xavier R.J."/>
            <person name="Alm E.J."/>
        </authorList>
    </citation>
    <scope>NUCLEOTIDE SEQUENCE [LARGE SCALE GENOMIC DNA]</scope>
    <source>
        <strain evidence="2 5">BIOML-A4</strain>
        <strain evidence="3 4">BIOML-A7</strain>
    </source>
</reference>
<dbReference type="InterPro" id="IPR013785">
    <property type="entry name" value="Aldolase_TIM"/>
</dbReference>
<feature type="domain" description="DUF6259" evidence="1">
    <location>
        <begin position="246"/>
        <end position="502"/>
    </location>
</feature>
<dbReference type="Pfam" id="PF19773">
    <property type="entry name" value="DUF6259"/>
    <property type="match status" value="1"/>
</dbReference>
<name>A0A6I3Q4L4_9FIRM</name>
<dbReference type="InterPro" id="IPR017853">
    <property type="entry name" value="GH"/>
</dbReference>
<dbReference type="Proteomes" id="UP000472755">
    <property type="component" value="Unassembled WGS sequence"/>
</dbReference>
<sequence>MKNTVFEGPVMELKTNAFRARFAPEANNFVSLVNLATGDDYIKAAPRGPLVELYALADGEKKKLLPGVPGMSAGAGFLEISYTEFGGLPIGMTVRCTAENDRLCIRARMENHSAADVVEVLMPHIGGVYLGEDYADDAIIYPHHAGERTRNPVMGYGVNKKDFWRASSVAFGDIYRREINYCGLASMSWMYYYDAENGLYIGSHDARFPVTGVIAETSGSAEDPWMAFGFRKHYRVRPGESYETGEYILAVTTKDWHYGAQLYRAYIAPYLDFDHNPAFLADECALNQCYNFKRTGNIEHTFRDIPQMYEEGAAWGVRHMFLASWNRTGFDSFYPEYYPDMELGSAMEFRRGLEYVREHGGFSTLYINARIFDVKSDFHKTVGEKMAVRNEKGEPYRETYGPEHFTVNCPSDTLWRDYLLDTAEFCVKAYGCDGIYLDQLASAEPFACYCAEHSHENIGEFNNGYVYVLRELLRRLRKHNPNAYIMTENCGDIYGSYTWGNLTWNGAEYDEYYNVFKYTFPEFVQVNMVNPRGWETEDRDQRLWFYRDMHRAVTLGSVLWMGITTRMRPQDGEYHIYGRKMARFRRELQPLLKEARFLDDAWLAPVPDFCYAACWQLADGRGMVLAANDTGAPCMLTVHGTAADGACTVKAPDGDAPGVRRDGDALLLALQPGQICGVLFDR</sequence>
<dbReference type="EMBL" id="WMZR01000001">
    <property type="protein sequence ID" value="MTS50018.1"/>
    <property type="molecule type" value="Genomic_DNA"/>
</dbReference>
<proteinExistence type="predicted"/>
<gene>
    <name evidence="3" type="ORF">GMD52_00485</name>
    <name evidence="2" type="ORF">GMD59_11320</name>
</gene>
<accession>A0A6I3Q4L4</accession>
<dbReference type="SUPFAM" id="SSF51445">
    <property type="entry name" value="(Trans)glycosidases"/>
    <property type="match status" value="1"/>
</dbReference>
<comment type="caution">
    <text evidence="2">The sequence shown here is derived from an EMBL/GenBank/DDBJ whole genome shotgun (WGS) entry which is preliminary data.</text>
</comment>
<dbReference type="EMBL" id="WMZU01000017">
    <property type="protein sequence ID" value="MTS27874.1"/>
    <property type="molecule type" value="Genomic_DNA"/>
</dbReference>
<evidence type="ECO:0000313" key="2">
    <source>
        <dbReference type="EMBL" id="MTS27874.1"/>
    </source>
</evidence>